<evidence type="ECO:0000259" key="3">
    <source>
        <dbReference type="PROSITE" id="PS50090"/>
    </source>
</evidence>
<dbReference type="Pfam" id="PF23082">
    <property type="entry name" value="Myb_DNA-binding_2"/>
    <property type="match status" value="1"/>
</dbReference>
<dbReference type="InterPro" id="IPR001005">
    <property type="entry name" value="SANT/Myb"/>
</dbReference>
<dbReference type="PROSITE" id="PS50090">
    <property type="entry name" value="MYB_LIKE"/>
    <property type="match status" value="1"/>
</dbReference>
<dbReference type="GO" id="GO:0005829">
    <property type="term" value="C:cytosol"/>
    <property type="evidence" value="ECO:0007669"/>
    <property type="project" value="TreeGrafter"/>
</dbReference>
<keyword evidence="2" id="KW-0812">Transmembrane</keyword>
<feature type="transmembrane region" description="Helical" evidence="2">
    <location>
        <begin position="36"/>
        <end position="56"/>
    </location>
</feature>
<dbReference type="SMART" id="SM00717">
    <property type="entry name" value="SANT"/>
    <property type="match status" value="2"/>
</dbReference>
<evidence type="ECO:0000256" key="1">
    <source>
        <dbReference type="SAM" id="MobiDB-lite"/>
    </source>
</evidence>
<organism evidence="4 5">
    <name type="scientific">Morus notabilis</name>
    <dbReference type="NCBI Taxonomy" id="981085"/>
    <lineage>
        <taxon>Eukaryota</taxon>
        <taxon>Viridiplantae</taxon>
        <taxon>Streptophyta</taxon>
        <taxon>Embryophyta</taxon>
        <taxon>Tracheophyta</taxon>
        <taxon>Spermatophyta</taxon>
        <taxon>Magnoliopsida</taxon>
        <taxon>eudicotyledons</taxon>
        <taxon>Gunneridae</taxon>
        <taxon>Pentapetalae</taxon>
        <taxon>rosids</taxon>
        <taxon>fabids</taxon>
        <taxon>Rosales</taxon>
        <taxon>Moraceae</taxon>
        <taxon>Moreae</taxon>
        <taxon>Morus</taxon>
    </lineage>
</organism>
<keyword evidence="5" id="KW-1185">Reference proteome</keyword>
<feature type="compositionally biased region" description="Basic and acidic residues" evidence="1">
    <location>
        <begin position="304"/>
        <end position="313"/>
    </location>
</feature>
<feature type="domain" description="Myb-like" evidence="3">
    <location>
        <begin position="245"/>
        <end position="291"/>
    </location>
</feature>
<dbReference type="PANTHER" id="PTHR43999:SF3">
    <property type="entry name" value="TRANSCRIPTION FACTOR MAMYB"/>
    <property type="match status" value="1"/>
</dbReference>
<dbReference type="Proteomes" id="UP000030645">
    <property type="component" value="Unassembled WGS sequence"/>
</dbReference>
<feature type="transmembrane region" description="Helical" evidence="2">
    <location>
        <begin position="63"/>
        <end position="81"/>
    </location>
</feature>
<evidence type="ECO:0000313" key="5">
    <source>
        <dbReference type="Proteomes" id="UP000030645"/>
    </source>
</evidence>
<keyword evidence="2" id="KW-0472">Membrane</keyword>
<gene>
    <name evidence="4" type="ORF">L484_023334</name>
</gene>
<feature type="region of interest" description="Disordered" evidence="1">
    <location>
        <begin position="297"/>
        <end position="361"/>
    </location>
</feature>
<sequence>MEFLDDNTRPRFLFESRQSTTSDPPQTNNHAAAKPFFLLTISLSSLLLILSLFFLHSEPSKSLLLWLALSLLLGPFAPISLTGGDIRVGRGPIVDFPDDSPQSDEETRKRNPQKRPKPRRPNEFPADPTKSETLAIASVTARGPKKDEEEEERWEEKEWTEDEIEVLKKQLVKNPVGKPRRWEAIVEALRGRHKVESVIKKAKELGERKLSDADSYSEFLRRRKPVDKRIIEENQGADNNGGSIWSSGEDIALLNALKAFPKDAPMRWEKIAAAVPGKSKAACMTRVSELKRDFRSSKSAAAEIRCDGERGGYREGSPNEKSLIPTPPLLKQEWGWDGDSLGGRDGDGKSSSAPTPPHCHS</sequence>
<feature type="compositionally biased region" description="Acidic residues" evidence="1">
    <location>
        <begin position="148"/>
        <end position="159"/>
    </location>
</feature>
<feature type="compositionally biased region" description="Basic residues" evidence="1">
    <location>
        <begin position="110"/>
        <end position="119"/>
    </location>
</feature>
<dbReference type="Gene3D" id="1.10.10.60">
    <property type="entry name" value="Homeodomain-like"/>
    <property type="match status" value="2"/>
</dbReference>
<proteinExistence type="predicted"/>
<dbReference type="GO" id="GO:0043022">
    <property type="term" value="F:ribosome binding"/>
    <property type="evidence" value="ECO:0007669"/>
    <property type="project" value="InterPro"/>
</dbReference>
<dbReference type="GO" id="GO:0006450">
    <property type="term" value="P:regulation of translational fidelity"/>
    <property type="evidence" value="ECO:0007669"/>
    <property type="project" value="InterPro"/>
</dbReference>
<feature type="region of interest" description="Disordered" evidence="1">
    <location>
        <begin position="92"/>
        <end position="159"/>
    </location>
</feature>
<accession>W9SDE1</accession>
<dbReference type="AlphaFoldDB" id="W9SDE1"/>
<keyword evidence="2" id="KW-1133">Transmembrane helix</keyword>
<dbReference type="PANTHER" id="PTHR43999">
    <property type="entry name" value="DNAJ HOMOLOG SUBFAMILY C MEMBER 2"/>
    <property type="match status" value="1"/>
</dbReference>
<protein>
    <submittedName>
        <fullName evidence="4">DnaJ homolog subfamily C member 2</fullName>
    </submittedName>
</protein>
<dbReference type="InterPro" id="IPR044634">
    <property type="entry name" value="Zuotin/DnaJC2"/>
</dbReference>
<dbReference type="GO" id="GO:0030544">
    <property type="term" value="F:Hsp70 protein binding"/>
    <property type="evidence" value="ECO:0007669"/>
    <property type="project" value="InterPro"/>
</dbReference>
<dbReference type="CDD" id="cd00167">
    <property type="entry name" value="SANT"/>
    <property type="match status" value="1"/>
</dbReference>
<dbReference type="InterPro" id="IPR009057">
    <property type="entry name" value="Homeodomain-like_sf"/>
</dbReference>
<dbReference type="EMBL" id="KE346119">
    <property type="protein sequence ID" value="EXC26720.1"/>
    <property type="molecule type" value="Genomic_DNA"/>
</dbReference>
<dbReference type="SUPFAM" id="SSF46689">
    <property type="entry name" value="Homeodomain-like"/>
    <property type="match status" value="2"/>
</dbReference>
<evidence type="ECO:0000256" key="2">
    <source>
        <dbReference type="SAM" id="Phobius"/>
    </source>
</evidence>
<dbReference type="GO" id="GO:0051083">
    <property type="term" value="P:'de novo' cotranslational protein folding"/>
    <property type="evidence" value="ECO:0007669"/>
    <property type="project" value="InterPro"/>
</dbReference>
<dbReference type="STRING" id="981085.W9SDE1"/>
<name>W9SDE1_9ROSA</name>
<dbReference type="eggNOG" id="KOG0724">
    <property type="taxonomic scope" value="Eukaryota"/>
</dbReference>
<dbReference type="FunFam" id="1.10.10.60:FF:000416">
    <property type="entry name" value="Myb family transcription factor"/>
    <property type="match status" value="1"/>
</dbReference>
<reference evidence="5" key="1">
    <citation type="submission" date="2013-01" db="EMBL/GenBank/DDBJ databases">
        <title>Draft Genome Sequence of a Mulberry Tree, Morus notabilis C.K. Schneid.</title>
        <authorList>
            <person name="He N."/>
            <person name="Zhao S."/>
        </authorList>
    </citation>
    <scope>NUCLEOTIDE SEQUENCE</scope>
</reference>
<evidence type="ECO:0000313" key="4">
    <source>
        <dbReference type="EMBL" id="EXC26720.1"/>
    </source>
</evidence>